<keyword evidence="3" id="KW-1185">Reference proteome</keyword>
<dbReference type="EMBL" id="JACHVC010000010">
    <property type="protein sequence ID" value="MBC2606304.1"/>
    <property type="molecule type" value="Genomic_DNA"/>
</dbReference>
<gene>
    <name evidence="2" type="ORF">H5P27_09610</name>
</gene>
<proteinExistence type="predicted"/>
<evidence type="ECO:0000313" key="3">
    <source>
        <dbReference type="Proteomes" id="UP000526501"/>
    </source>
</evidence>
<dbReference type="AlphaFoldDB" id="A0A7X1E8F5"/>
<feature type="transmembrane region" description="Helical" evidence="1">
    <location>
        <begin position="44"/>
        <end position="64"/>
    </location>
</feature>
<accession>A0A7X1E8F5</accession>
<keyword evidence="1" id="KW-1133">Transmembrane helix</keyword>
<comment type="caution">
    <text evidence="2">The sequence shown here is derived from an EMBL/GenBank/DDBJ whole genome shotgun (WGS) entry which is preliminary data.</text>
</comment>
<keyword evidence="1" id="KW-0812">Transmembrane</keyword>
<dbReference type="Proteomes" id="UP000526501">
    <property type="component" value="Unassembled WGS sequence"/>
</dbReference>
<name>A0A7X1E8F5_9BACT</name>
<sequence length="150" mass="16706">MKILATEGLPTILTHYVPLPLLAFLIILTVTQLLIVFKNKNSRLSRLVLLLAFVQVSLGMIYVLQREQMNLKELLTLYVGEDEIPDFLIIGSIRNIVISASWCCGLSVVGPVAQLMRNFSNQSTHTTSANARLFQNEPSEIDDLRHGGQA</sequence>
<evidence type="ECO:0000256" key="1">
    <source>
        <dbReference type="SAM" id="Phobius"/>
    </source>
</evidence>
<keyword evidence="1" id="KW-0472">Membrane</keyword>
<protein>
    <submittedName>
        <fullName evidence="2">Uncharacterized protein</fullName>
    </submittedName>
</protein>
<feature type="transmembrane region" description="Helical" evidence="1">
    <location>
        <begin position="16"/>
        <end position="37"/>
    </location>
</feature>
<organism evidence="2 3">
    <name type="scientific">Pelagicoccus albus</name>
    <dbReference type="NCBI Taxonomy" id="415222"/>
    <lineage>
        <taxon>Bacteria</taxon>
        <taxon>Pseudomonadati</taxon>
        <taxon>Verrucomicrobiota</taxon>
        <taxon>Opitutia</taxon>
        <taxon>Puniceicoccales</taxon>
        <taxon>Pelagicoccaceae</taxon>
        <taxon>Pelagicoccus</taxon>
    </lineage>
</organism>
<dbReference type="RefSeq" id="WP_185660199.1">
    <property type="nucleotide sequence ID" value="NZ_CAWPOO010000010.1"/>
</dbReference>
<evidence type="ECO:0000313" key="2">
    <source>
        <dbReference type="EMBL" id="MBC2606304.1"/>
    </source>
</evidence>
<reference evidence="2 3" key="1">
    <citation type="submission" date="2020-07" db="EMBL/GenBank/DDBJ databases">
        <authorList>
            <person name="Feng X."/>
        </authorList>
    </citation>
    <scope>NUCLEOTIDE SEQUENCE [LARGE SCALE GENOMIC DNA]</scope>
    <source>
        <strain evidence="2 3">JCM23202</strain>
    </source>
</reference>